<dbReference type="AlphaFoldDB" id="A0A369TEU4"/>
<organism evidence="3 4">
    <name type="scientific">Ferruginivarius sediminum</name>
    <dbReference type="NCBI Taxonomy" id="2661937"/>
    <lineage>
        <taxon>Bacteria</taxon>
        <taxon>Pseudomonadati</taxon>
        <taxon>Pseudomonadota</taxon>
        <taxon>Alphaproteobacteria</taxon>
        <taxon>Rhodospirillales</taxon>
        <taxon>Rhodospirillaceae</taxon>
        <taxon>Ferruginivarius</taxon>
    </lineage>
</organism>
<evidence type="ECO:0000259" key="2">
    <source>
        <dbReference type="Pfam" id="PF01266"/>
    </source>
</evidence>
<dbReference type="SUPFAM" id="SSF54373">
    <property type="entry name" value="FAD-linked reductases, C-terminal domain"/>
    <property type="match status" value="1"/>
</dbReference>
<dbReference type="Gene3D" id="3.50.50.60">
    <property type="entry name" value="FAD/NAD(P)-binding domain"/>
    <property type="match status" value="2"/>
</dbReference>
<dbReference type="GO" id="GO:0005737">
    <property type="term" value="C:cytoplasm"/>
    <property type="evidence" value="ECO:0007669"/>
    <property type="project" value="TreeGrafter"/>
</dbReference>
<accession>A0A369TEU4</accession>
<dbReference type="RefSeq" id="WP_114580346.1">
    <property type="nucleotide sequence ID" value="NZ_QPMH01000001.1"/>
</dbReference>
<dbReference type="Gene3D" id="3.30.9.10">
    <property type="entry name" value="D-Amino Acid Oxidase, subunit A, domain 2"/>
    <property type="match status" value="1"/>
</dbReference>
<name>A0A369TEU4_9PROT</name>
<dbReference type="InterPro" id="IPR006076">
    <property type="entry name" value="FAD-dep_OxRdtase"/>
</dbReference>
<dbReference type="EMBL" id="QPMH01000001">
    <property type="protein sequence ID" value="RDD63833.1"/>
    <property type="molecule type" value="Genomic_DNA"/>
</dbReference>
<gene>
    <name evidence="3" type="ORF">DRB17_01305</name>
</gene>
<dbReference type="PANTHER" id="PTHR13847">
    <property type="entry name" value="SARCOSINE DEHYDROGENASE-RELATED"/>
    <property type="match status" value="1"/>
</dbReference>
<reference evidence="3 4" key="1">
    <citation type="submission" date="2018-07" db="EMBL/GenBank/DDBJ databases">
        <title>Venubactetium sediminum gen. nov., sp. nov., isolated from a marine solar saltern.</title>
        <authorList>
            <person name="Wang S."/>
        </authorList>
    </citation>
    <scope>NUCLEOTIDE SEQUENCE [LARGE SCALE GENOMIC DNA]</scope>
    <source>
        <strain evidence="3 4">WD2A32</strain>
    </source>
</reference>
<dbReference type="Proteomes" id="UP000253941">
    <property type="component" value="Unassembled WGS sequence"/>
</dbReference>
<proteinExistence type="predicted"/>
<dbReference type="Pfam" id="PF01266">
    <property type="entry name" value="DAO"/>
    <property type="match status" value="1"/>
</dbReference>
<feature type="domain" description="FAD dependent oxidoreductase" evidence="2">
    <location>
        <begin position="8"/>
        <end position="397"/>
    </location>
</feature>
<dbReference type="GO" id="GO:0016491">
    <property type="term" value="F:oxidoreductase activity"/>
    <property type="evidence" value="ECO:0007669"/>
    <property type="project" value="UniProtKB-KW"/>
</dbReference>
<dbReference type="SUPFAM" id="SSF51905">
    <property type="entry name" value="FAD/NAD(P)-binding domain"/>
    <property type="match status" value="1"/>
</dbReference>
<keyword evidence="1" id="KW-0560">Oxidoreductase</keyword>
<comment type="caution">
    <text evidence="3">The sequence shown here is derived from an EMBL/GenBank/DDBJ whole genome shotgun (WGS) entry which is preliminary data.</text>
</comment>
<evidence type="ECO:0000256" key="1">
    <source>
        <dbReference type="ARBA" id="ARBA00023002"/>
    </source>
</evidence>
<evidence type="ECO:0000313" key="4">
    <source>
        <dbReference type="Proteomes" id="UP000253941"/>
    </source>
</evidence>
<dbReference type="InterPro" id="IPR036188">
    <property type="entry name" value="FAD/NAD-bd_sf"/>
</dbReference>
<keyword evidence="4" id="KW-1185">Reference proteome</keyword>
<evidence type="ECO:0000313" key="3">
    <source>
        <dbReference type="EMBL" id="RDD63833.1"/>
    </source>
</evidence>
<protein>
    <submittedName>
        <fullName evidence="3">FAD-binding oxidoreductase</fullName>
    </submittedName>
</protein>
<sequence length="418" mass="45851">MTGDPGHVTVIGSGIVGVSCALFLQREGHSVTIVDPAPAGSGASFGNAGAVARGAVTPTSTPGLWKDVPGMLLDPLGPLQIRWAYLPRILPWLIRFLRAGRPARVEEISRSLLSLLTIVDEAYDELLKGAGLQDMLIPNGWLKVYESEHSFRAASFERDLMERRGVPFDVLDAAALRQLEPTLSKRFKYGVYQTQSRFAVDPGGMVKGLARDFEQRGGTLLPEKVTGIRLTGRTGRTLVTDAGERELDRLVIAAGAWSRPLVRQLGEEVPLDTERGYHLSLTAEDQPPLRHPTFVGDHRFVLSPTRSGLRLTSGVEFAGLHARPDYSRVERLLPIAQEVLPGLKPEITSRWLGFRPSTPDSLPVISRSPKHPWAYYAFGHGHLGITLGPATGYCISRMISGADQAVDMRPFGIERFRR</sequence>
<dbReference type="PANTHER" id="PTHR13847:SF289">
    <property type="entry name" value="GLYCINE OXIDASE"/>
    <property type="match status" value="1"/>
</dbReference>